<name>A0A0E3PN56_9EURY</name>
<reference evidence="1 2" key="1">
    <citation type="submission" date="2014-07" db="EMBL/GenBank/DDBJ databases">
        <title>Methanogenic archaea and the global carbon cycle.</title>
        <authorList>
            <person name="Henriksen J.R."/>
            <person name="Luke J."/>
            <person name="Reinhart S."/>
            <person name="Benedict M.N."/>
            <person name="Youngblut N.D."/>
            <person name="Metcalf M.E."/>
            <person name="Whitaker R.J."/>
            <person name="Metcalf W.W."/>
        </authorList>
    </citation>
    <scope>NUCLEOTIDE SEQUENCE [LARGE SCALE GENOMIC DNA]</scope>
    <source>
        <strain evidence="1 2">C2J</strain>
    </source>
</reference>
<gene>
    <name evidence="1" type="ORF">MSSAC_1867</name>
</gene>
<proteinExistence type="predicted"/>
<dbReference type="EMBL" id="CP009508">
    <property type="protein sequence ID" value="AKB36457.1"/>
    <property type="molecule type" value="Genomic_DNA"/>
</dbReference>
<dbReference type="Proteomes" id="UP000033123">
    <property type="component" value="Chromosome"/>
</dbReference>
<organism evidence="1 2">
    <name type="scientific">Methanosarcina siciliae C2J</name>
    <dbReference type="NCBI Taxonomy" id="1434118"/>
    <lineage>
        <taxon>Archaea</taxon>
        <taxon>Methanobacteriati</taxon>
        <taxon>Methanobacteriota</taxon>
        <taxon>Stenosarchaea group</taxon>
        <taxon>Methanomicrobia</taxon>
        <taxon>Methanosarcinales</taxon>
        <taxon>Methanosarcinaceae</taxon>
        <taxon>Methanosarcina</taxon>
    </lineage>
</organism>
<dbReference type="RefSeq" id="WP_048182073.1">
    <property type="nucleotide sequence ID" value="NZ_CP009508.1"/>
</dbReference>
<dbReference type="PATRIC" id="fig|1434118.4.peg.2378"/>
<evidence type="ECO:0000313" key="1">
    <source>
        <dbReference type="EMBL" id="AKB36457.1"/>
    </source>
</evidence>
<dbReference type="HOGENOM" id="CLU_671961_0_0_2"/>
<protein>
    <submittedName>
        <fullName evidence="1">Uncharacterized protein</fullName>
    </submittedName>
</protein>
<dbReference type="AlphaFoldDB" id="A0A0E3PN56"/>
<sequence length="429" mass="48995">MARLGTIHLGGLSDIGSKQIFNSGIGFFLTYESKSSEIFSFKCDIDENNENNEVPPLHNGIWEVEVKKGHRSIVARCSQSLKPDQILKCGFDACQKALDLISVIHKKNIILKEPGTSHVLLFKEENKYILREVSMANLAISTEASAIVKDKDGNVVPQSIKSEYEWLPAFRYYRLSQSTSDLYESYRNLYLSFESVLSQKFPLKKNEREIDWLRRALSEIKDDINLSECISDENNAPYKNKVDPVEYIIENQYKLPRLGLFHSKKDVILPHALPNPEKLLTEYRRLIKIWYAIVSKYFNTPMGGGGVTDPGFKFLMDKMFDNGFEFQVTDDPTPFKPSDSVISPLNHSVISFNDVEFKKDHALGQVLLIGRSGGSDLEKIELIHRIGIFKNSLFSGEFIDDGLFLEGVNRIEIYQTIRLINVNYPKLDF</sequence>
<evidence type="ECO:0000313" key="2">
    <source>
        <dbReference type="Proteomes" id="UP000033123"/>
    </source>
</evidence>
<dbReference type="KEGG" id="msj:MSSAC_1867"/>
<accession>A0A0E3PN56</accession>
<dbReference type="GeneID" id="24871474"/>